<gene>
    <name evidence="1" type="ORF">CEXT_426591</name>
</gene>
<sequence>MLGAKDELKQKSLHSEWKRLKTCSRDPVGSVTKAIWPFASAYQGEDRTSNDGAEINAKYLRIEQAEAILFKLTNAITWLLFNSN</sequence>
<protein>
    <submittedName>
        <fullName evidence="1">Uncharacterized protein</fullName>
    </submittedName>
</protein>
<dbReference type="Proteomes" id="UP001054945">
    <property type="component" value="Unassembled WGS sequence"/>
</dbReference>
<evidence type="ECO:0000313" key="2">
    <source>
        <dbReference type="Proteomes" id="UP001054945"/>
    </source>
</evidence>
<comment type="caution">
    <text evidence="1">The sequence shown here is derived from an EMBL/GenBank/DDBJ whole genome shotgun (WGS) entry which is preliminary data.</text>
</comment>
<evidence type="ECO:0000313" key="1">
    <source>
        <dbReference type="EMBL" id="GIZ01396.1"/>
    </source>
</evidence>
<keyword evidence="2" id="KW-1185">Reference proteome</keyword>
<reference evidence="1 2" key="1">
    <citation type="submission" date="2021-06" db="EMBL/GenBank/DDBJ databases">
        <title>Caerostris extrusa draft genome.</title>
        <authorList>
            <person name="Kono N."/>
            <person name="Arakawa K."/>
        </authorList>
    </citation>
    <scope>NUCLEOTIDE SEQUENCE [LARGE SCALE GENOMIC DNA]</scope>
</reference>
<dbReference type="AlphaFoldDB" id="A0AAV4Y1Q3"/>
<dbReference type="EMBL" id="BPLR01018660">
    <property type="protein sequence ID" value="GIZ01396.1"/>
    <property type="molecule type" value="Genomic_DNA"/>
</dbReference>
<organism evidence="1 2">
    <name type="scientific">Caerostris extrusa</name>
    <name type="common">Bark spider</name>
    <name type="synonym">Caerostris bankana</name>
    <dbReference type="NCBI Taxonomy" id="172846"/>
    <lineage>
        <taxon>Eukaryota</taxon>
        <taxon>Metazoa</taxon>
        <taxon>Ecdysozoa</taxon>
        <taxon>Arthropoda</taxon>
        <taxon>Chelicerata</taxon>
        <taxon>Arachnida</taxon>
        <taxon>Araneae</taxon>
        <taxon>Araneomorphae</taxon>
        <taxon>Entelegynae</taxon>
        <taxon>Araneoidea</taxon>
        <taxon>Araneidae</taxon>
        <taxon>Caerostris</taxon>
    </lineage>
</organism>
<accession>A0AAV4Y1Q3</accession>
<proteinExistence type="predicted"/>
<name>A0AAV4Y1Q3_CAEEX</name>